<reference evidence="2" key="1">
    <citation type="submission" date="2016-01" db="EMBL/GenBank/DDBJ databases">
        <title>Whole genome sequencing of Bhargavaea cecembensis T14.</title>
        <authorList>
            <person name="Hong K.W."/>
        </authorList>
    </citation>
    <scope>NUCLEOTIDE SEQUENCE [LARGE SCALE GENOMIC DNA]</scope>
    <source>
        <strain evidence="2">M19</strain>
    </source>
</reference>
<accession>A0A161RKD8</accession>
<dbReference type="EMBL" id="LQQY01000034">
    <property type="protein sequence ID" value="KZE45185.1"/>
    <property type="molecule type" value="Genomic_DNA"/>
</dbReference>
<name>A0A161RKD8_9BACI</name>
<dbReference type="OrthoDB" id="2882400at2"/>
<organism evidence="1 2">
    <name type="scientific">Rossellomorea marisflavi</name>
    <dbReference type="NCBI Taxonomy" id="189381"/>
    <lineage>
        <taxon>Bacteria</taxon>
        <taxon>Bacillati</taxon>
        <taxon>Bacillota</taxon>
        <taxon>Bacilli</taxon>
        <taxon>Bacillales</taxon>
        <taxon>Bacillaceae</taxon>
        <taxon>Rossellomorea</taxon>
    </lineage>
</organism>
<sequence length="73" mass="8447">MTRDVVVKLLKTMKEFDESEITHTFMSEEPKEISISFDREGQLFLLKTDPHSVTYYSDIEDLTSIILELTSSS</sequence>
<protein>
    <submittedName>
        <fullName evidence="1">Uncharacterized protein</fullName>
    </submittedName>
</protein>
<dbReference type="AlphaFoldDB" id="A0A161RKD8"/>
<dbReference type="RefSeq" id="WP_063191491.1">
    <property type="nucleotide sequence ID" value="NZ_CAXQIX010000123.1"/>
</dbReference>
<dbReference type="Proteomes" id="UP000076510">
    <property type="component" value="Unassembled WGS sequence"/>
</dbReference>
<evidence type="ECO:0000313" key="2">
    <source>
        <dbReference type="Proteomes" id="UP000076510"/>
    </source>
</evidence>
<comment type="caution">
    <text evidence="1">The sequence shown here is derived from an EMBL/GenBank/DDBJ whole genome shotgun (WGS) entry which is preliminary data.</text>
</comment>
<evidence type="ECO:0000313" key="1">
    <source>
        <dbReference type="EMBL" id="KZE45185.1"/>
    </source>
</evidence>
<proteinExistence type="predicted"/>
<gene>
    <name evidence="1" type="ORF">AV649_03010</name>
</gene>